<evidence type="ECO:0000313" key="4">
    <source>
        <dbReference type="EMBL" id="APZ54429.1"/>
    </source>
</evidence>
<dbReference type="Proteomes" id="UP000187059">
    <property type="component" value="Chromosome"/>
</dbReference>
<feature type="domain" description="Multidrug resistance protein MdtA-like barrel-sandwich hybrid" evidence="3">
    <location>
        <begin position="59"/>
        <end position="224"/>
    </location>
</feature>
<feature type="coiled-coil region" evidence="1">
    <location>
        <begin position="151"/>
        <end position="199"/>
    </location>
</feature>
<dbReference type="Pfam" id="PF25917">
    <property type="entry name" value="BSH_RND"/>
    <property type="match status" value="1"/>
</dbReference>
<dbReference type="Gene3D" id="1.10.287.470">
    <property type="entry name" value="Helix hairpin bin"/>
    <property type="match status" value="1"/>
</dbReference>
<proteinExistence type="predicted"/>
<dbReference type="InterPro" id="IPR058625">
    <property type="entry name" value="MdtA-like_BSH"/>
</dbReference>
<evidence type="ECO:0000256" key="2">
    <source>
        <dbReference type="SAM" id="SignalP"/>
    </source>
</evidence>
<sequence precursor="true">MIRSSRFFLSLALAAAPLALIPARAAMAETKFEALLARFGGEDRYEGIASSNGRIEAQSVDVATKYAGRVTEVLADEGDVVEAGAVLAQLDDRDTQAQLLAAQAAVMQAQAGKQVAEASVMQAQSALDVAQTNFDRVTQLHTDGHASQSALDDATNALNSAKASLASAKAQVSNSDAQIAAGEAEVERLKIALDDLTIRAPIRGRVLYRLREPGEVISAGAPVMTMLDLADVYMNLYLPAPVVGTLAANDEARLILDPVPQYVIPARVTFISPQAQFTPKSVETAEEREELVFRVKLTIPRDLLEKFENRVKSGVRGLGFVRAEPGAEWPEDLAVNVPE</sequence>
<keyword evidence="5" id="KW-1185">Reference proteome</keyword>
<dbReference type="Gene3D" id="2.40.50.100">
    <property type="match status" value="1"/>
</dbReference>
<name>A0A1P8UYH4_9RHOB</name>
<organism evidence="4 5">
    <name type="scientific">Salipiger abyssi</name>
    <dbReference type="NCBI Taxonomy" id="1250539"/>
    <lineage>
        <taxon>Bacteria</taxon>
        <taxon>Pseudomonadati</taxon>
        <taxon>Pseudomonadota</taxon>
        <taxon>Alphaproteobacteria</taxon>
        <taxon>Rhodobacterales</taxon>
        <taxon>Roseobacteraceae</taxon>
        <taxon>Salipiger</taxon>
    </lineage>
</organism>
<evidence type="ECO:0000256" key="1">
    <source>
        <dbReference type="SAM" id="Coils"/>
    </source>
</evidence>
<dbReference type="AlphaFoldDB" id="A0A1P8UYH4"/>
<evidence type="ECO:0000313" key="5">
    <source>
        <dbReference type="Proteomes" id="UP000187059"/>
    </source>
</evidence>
<dbReference type="EMBL" id="CP015093">
    <property type="protein sequence ID" value="APZ54429.1"/>
    <property type="molecule type" value="Genomic_DNA"/>
</dbReference>
<dbReference type="STRING" id="1250539.Ga0080574_TMP4095"/>
<dbReference type="PANTHER" id="PTHR30438">
    <property type="entry name" value="36 KDA ANTIGEN-RELATED"/>
    <property type="match status" value="1"/>
</dbReference>
<dbReference type="PANTHER" id="PTHR30438:SF2">
    <property type="entry name" value="MEMBRANE PROTEIN"/>
    <property type="match status" value="1"/>
</dbReference>
<dbReference type="RefSeq" id="WP_237219296.1">
    <property type="nucleotide sequence ID" value="NZ_CP015093.1"/>
</dbReference>
<feature type="chain" id="PRO_5012636843" evidence="2">
    <location>
        <begin position="29"/>
        <end position="339"/>
    </location>
</feature>
<dbReference type="SUPFAM" id="SSF111369">
    <property type="entry name" value="HlyD-like secretion proteins"/>
    <property type="match status" value="3"/>
</dbReference>
<keyword evidence="2" id="KW-0732">Signal</keyword>
<protein>
    <submittedName>
        <fullName evidence="4">HlyD family secretion protein</fullName>
    </submittedName>
</protein>
<gene>
    <name evidence="4" type="ORF">Ga0080574_TMP4095</name>
</gene>
<dbReference type="Gene3D" id="2.40.30.170">
    <property type="match status" value="1"/>
</dbReference>
<feature type="signal peptide" evidence="2">
    <location>
        <begin position="1"/>
        <end position="28"/>
    </location>
</feature>
<dbReference type="KEGG" id="paby:Ga0080574_TMP4095"/>
<evidence type="ECO:0000259" key="3">
    <source>
        <dbReference type="Pfam" id="PF25917"/>
    </source>
</evidence>
<reference evidence="4 5" key="1">
    <citation type="submission" date="2016-04" db="EMBL/GenBank/DDBJ databases">
        <title>Deep-sea bacteria in the southern Pacific.</title>
        <authorList>
            <person name="Tang K."/>
        </authorList>
    </citation>
    <scope>NUCLEOTIDE SEQUENCE [LARGE SCALE GENOMIC DNA]</scope>
    <source>
        <strain evidence="4 5">JLT2014</strain>
    </source>
</reference>
<dbReference type="GO" id="GO:0005886">
    <property type="term" value="C:plasma membrane"/>
    <property type="evidence" value="ECO:0007669"/>
    <property type="project" value="TreeGrafter"/>
</dbReference>
<accession>A0A1P8UYH4</accession>
<keyword evidence="1" id="KW-0175">Coiled coil</keyword>